<name>A0A7G1KKT8_9NOCA</name>
<evidence type="ECO:0000256" key="1">
    <source>
        <dbReference type="ARBA" id="ARBA00006484"/>
    </source>
</evidence>
<organism evidence="4 5">
    <name type="scientific">Nocardia wallacei</name>
    <dbReference type="NCBI Taxonomy" id="480035"/>
    <lineage>
        <taxon>Bacteria</taxon>
        <taxon>Bacillati</taxon>
        <taxon>Actinomycetota</taxon>
        <taxon>Actinomycetes</taxon>
        <taxon>Mycobacteriales</taxon>
        <taxon>Nocardiaceae</taxon>
        <taxon>Nocardia</taxon>
    </lineage>
</organism>
<dbReference type="PROSITE" id="PS00061">
    <property type="entry name" value="ADH_SHORT"/>
    <property type="match status" value="1"/>
</dbReference>
<evidence type="ECO:0000313" key="4">
    <source>
        <dbReference type="EMBL" id="BCK55461.1"/>
    </source>
</evidence>
<dbReference type="InterPro" id="IPR036291">
    <property type="entry name" value="NAD(P)-bd_dom_sf"/>
</dbReference>
<dbReference type="SUPFAM" id="SSF51735">
    <property type="entry name" value="NAD(P)-binding Rossmann-fold domains"/>
    <property type="match status" value="1"/>
</dbReference>
<dbReference type="PANTHER" id="PTHR43669:SF6">
    <property type="entry name" value="DECAPRENYLPHOSPHORYL-2-KETO-BETA-D-ERYTHRO-PENTOSE REDUCTASE"/>
    <property type="match status" value="1"/>
</dbReference>
<dbReference type="EMBL" id="AP023396">
    <property type="protein sequence ID" value="BCK55461.1"/>
    <property type="molecule type" value="Genomic_DNA"/>
</dbReference>
<dbReference type="Proteomes" id="UP000516173">
    <property type="component" value="Chromosome"/>
</dbReference>
<reference evidence="4 5" key="1">
    <citation type="submission" date="2020-08" db="EMBL/GenBank/DDBJ databases">
        <title>Genome Sequencing of Nocardia wallacei strain FMUON74 and assembly.</title>
        <authorList>
            <person name="Toyokawa M."/>
            <person name="Uesaka K."/>
        </authorList>
    </citation>
    <scope>NUCLEOTIDE SEQUENCE [LARGE SCALE GENOMIC DNA]</scope>
    <source>
        <strain evidence="4 5">FMUON74</strain>
    </source>
</reference>
<dbReference type="PANTHER" id="PTHR43669">
    <property type="entry name" value="5-KETO-D-GLUCONATE 5-REDUCTASE"/>
    <property type="match status" value="1"/>
</dbReference>
<dbReference type="AlphaFoldDB" id="A0A7G1KKT8"/>
<evidence type="ECO:0000259" key="3">
    <source>
        <dbReference type="SMART" id="SM00822"/>
    </source>
</evidence>
<dbReference type="Pfam" id="PF00106">
    <property type="entry name" value="adh_short"/>
    <property type="match status" value="1"/>
</dbReference>
<accession>A0A7G1KKT8</accession>
<dbReference type="Gene3D" id="3.40.50.720">
    <property type="entry name" value="NAD(P)-binding Rossmann-like Domain"/>
    <property type="match status" value="1"/>
</dbReference>
<evidence type="ECO:0000256" key="2">
    <source>
        <dbReference type="ARBA" id="ARBA00023002"/>
    </source>
</evidence>
<dbReference type="InterPro" id="IPR020904">
    <property type="entry name" value="Sc_DH/Rdtase_CS"/>
</dbReference>
<dbReference type="PRINTS" id="PR00081">
    <property type="entry name" value="GDHRDH"/>
</dbReference>
<keyword evidence="5" id="KW-1185">Reference proteome</keyword>
<dbReference type="KEGG" id="nwl:NWFMUON74_32330"/>
<feature type="domain" description="Ketoreductase" evidence="3">
    <location>
        <begin position="47"/>
        <end position="231"/>
    </location>
</feature>
<dbReference type="InterPro" id="IPR057326">
    <property type="entry name" value="KR_dom"/>
</dbReference>
<protein>
    <submittedName>
        <fullName evidence="4">Short-chain dehydrogenase</fullName>
    </submittedName>
</protein>
<dbReference type="GO" id="GO:0016491">
    <property type="term" value="F:oxidoreductase activity"/>
    <property type="evidence" value="ECO:0007669"/>
    <property type="project" value="UniProtKB-KW"/>
</dbReference>
<evidence type="ECO:0000313" key="5">
    <source>
        <dbReference type="Proteomes" id="UP000516173"/>
    </source>
</evidence>
<sequence>MGDSSIRVSALVMTATLASAGTGAPGRIARFGRLWPMSARGREVDEGAVLLLGGRSEMGLEIAERLAPGRVVILAARRSGDLAEPRSRLERAGAAAVHQVEFDADEVASHGPLLEKIAAEHGRLGVTVLAFGILGDQARAEADPAAAIAVAQTDYVAQISVLTTLANLLRAQGSGQIVVFSSVAGIRVRRANYVYGSAKAGLDGFACGLADALHGSGVHLLLVRPGFVIGTMTSGMKPAPFSSTPQQVAEAVVTGLRRRTERLWVPGILRPAFAAARLVPQAIWRRLPR</sequence>
<keyword evidence="2" id="KW-0560">Oxidoreductase</keyword>
<dbReference type="SMART" id="SM00822">
    <property type="entry name" value="PKS_KR"/>
    <property type="match status" value="1"/>
</dbReference>
<gene>
    <name evidence="4" type="ORF">NWFMUON74_32330</name>
</gene>
<proteinExistence type="inferred from homology"/>
<dbReference type="InterPro" id="IPR002347">
    <property type="entry name" value="SDR_fam"/>
</dbReference>
<comment type="similarity">
    <text evidence="1">Belongs to the short-chain dehydrogenases/reductases (SDR) family.</text>
</comment>